<evidence type="ECO:0000256" key="1">
    <source>
        <dbReference type="SAM" id="MobiDB-lite"/>
    </source>
</evidence>
<dbReference type="EMBL" id="GG657457">
    <property type="protein sequence ID" value="OAT09435.1"/>
    <property type="molecule type" value="Genomic_DNA"/>
</dbReference>
<dbReference type="RefSeq" id="XP_002624450.1">
    <property type="nucleotide sequence ID" value="XM_002624404.1"/>
</dbReference>
<gene>
    <name evidence="2" type="ORF">BDBG_05219</name>
</gene>
<feature type="region of interest" description="Disordered" evidence="1">
    <location>
        <begin position="1"/>
        <end position="21"/>
    </location>
</feature>
<evidence type="ECO:0000313" key="3">
    <source>
        <dbReference type="Proteomes" id="UP000002038"/>
    </source>
</evidence>
<dbReference type="KEGG" id="bgh:BDBG_05219"/>
<accession>A0A179UMY7</accession>
<name>A0A179UMY7_BLAGS</name>
<sequence length="127" mass="13340">MKKSQNSADSTQQYSEQSSGIVTVSETKLSLSSSLNDHTGSYATVLAEEGGGVATAVREAENELDTDASASRRDNTSLHSVTTITAATRDAGEKEDVTMKAVLSQLIDTVFTFNLAFLTVTETAAAS</sequence>
<dbReference type="Proteomes" id="UP000002038">
    <property type="component" value="Unassembled WGS sequence"/>
</dbReference>
<dbReference type="VEuPathDB" id="FungiDB:BDBG_05219"/>
<dbReference type="GeneID" id="8509427"/>
<reference evidence="3" key="1">
    <citation type="journal article" date="2015" name="PLoS Genet.">
        <title>The dynamic genome and transcriptome of the human fungal pathogen Blastomyces and close relative Emmonsia.</title>
        <authorList>
            <person name="Munoz J.F."/>
            <person name="Gauthier G.M."/>
            <person name="Desjardins C.A."/>
            <person name="Gallo J.E."/>
            <person name="Holder J."/>
            <person name="Sullivan T.D."/>
            <person name="Marty A.J."/>
            <person name="Carmen J.C."/>
            <person name="Chen Z."/>
            <person name="Ding L."/>
            <person name="Gujja S."/>
            <person name="Magrini V."/>
            <person name="Misas E."/>
            <person name="Mitreva M."/>
            <person name="Priest M."/>
            <person name="Saif S."/>
            <person name="Whiston E.A."/>
            <person name="Young S."/>
            <person name="Zeng Q."/>
            <person name="Goldman W.E."/>
            <person name="Mardis E.R."/>
            <person name="Taylor J.W."/>
            <person name="McEwen J.G."/>
            <person name="Clay O.K."/>
            <person name="Klein B.S."/>
            <person name="Cuomo C.A."/>
        </authorList>
    </citation>
    <scope>NUCLEOTIDE SEQUENCE [LARGE SCALE GENOMIC DNA]</scope>
    <source>
        <strain evidence="3">SLH14081</strain>
    </source>
</reference>
<organism evidence="2 3">
    <name type="scientific">Blastomyces gilchristii (strain SLH14081)</name>
    <name type="common">Blastomyces dermatitidis</name>
    <dbReference type="NCBI Taxonomy" id="559298"/>
    <lineage>
        <taxon>Eukaryota</taxon>
        <taxon>Fungi</taxon>
        <taxon>Dikarya</taxon>
        <taxon>Ascomycota</taxon>
        <taxon>Pezizomycotina</taxon>
        <taxon>Eurotiomycetes</taxon>
        <taxon>Eurotiomycetidae</taxon>
        <taxon>Onygenales</taxon>
        <taxon>Ajellomycetaceae</taxon>
        <taxon>Blastomyces</taxon>
    </lineage>
</organism>
<keyword evidence="3" id="KW-1185">Reference proteome</keyword>
<proteinExistence type="predicted"/>
<protein>
    <submittedName>
        <fullName evidence="2">Uncharacterized protein</fullName>
    </submittedName>
</protein>
<dbReference type="AlphaFoldDB" id="A0A179UMY7"/>
<evidence type="ECO:0000313" key="2">
    <source>
        <dbReference type="EMBL" id="OAT09435.1"/>
    </source>
</evidence>